<keyword evidence="2" id="KW-1185">Reference proteome</keyword>
<name>A0AAV8PE22_ENSVE</name>
<reference evidence="1 2" key="1">
    <citation type="submission" date="2022-12" db="EMBL/GenBank/DDBJ databases">
        <title>Chromosome-scale assembly of the Ensete ventricosum genome.</title>
        <authorList>
            <person name="Dussert Y."/>
            <person name="Stocks J."/>
            <person name="Wendawek A."/>
            <person name="Woldeyes F."/>
            <person name="Nichols R.A."/>
            <person name="Borrell J.S."/>
        </authorList>
    </citation>
    <scope>NUCLEOTIDE SEQUENCE [LARGE SCALE GENOMIC DNA]</scope>
    <source>
        <strain evidence="2">cv. Maze</strain>
        <tissue evidence="1">Seeds</tissue>
    </source>
</reference>
<gene>
    <name evidence="1" type="ORF">OPV22_016215</name>
</gene>
<dbReference type="EMBL" id="JAQQAF010000005">
    <property type="protein sequence ID" value="KAJ8483730.1"/>
    <property type="molecule type" value="Genomic_DNA"/>
</dbReference>
<evidence type="ECO:0000313" key="2">
    <source>
        <dbReference type="Proteomes" id="UP001222027"/>
    </source>
</evidence>
<dbReference type="Proteomes" id="UP001222027">
    <property type="component" value="Unassembled WGS sequence"/>
</dbReference>
<comment type="caution">
    <text evidence="1">The sequence shown here is derived from an EMBL/GenBank/DDBJ whole genome shotgun (WGS) entry which is preliminary data.</text>
</comment>
<evidence type="ECO:0000313" key="1">
    <source>
        <dbReference type="EMBL" id="KAJ8483730.1"/>
    </source>
</evidence>
<dbReference type="AlphaFoldDB" id="A0AAV8PE22"/>
<protein>
    <submittedName>
        <fullName evidence="1">Uncharacterized protein</fullName>
    </submittedName>
</protein>
<sequence>MAWAQREGFGDCDQAFIPKLAERISFAGLQPVSGMTGSELLALQKEKLRAMDLRDTLKRVYYGWSYCSNGAIMSYK</sequence>
<organism evidence="1 2">
    <name type="scientific">Ensete ventricosum</name>
    <name type="common">Abyssinian banana</name>
    <name type="synonym">Musa ensete</name>
    <dbReference type="NCBI Taxonomy" id="4639"/>
    <lineage>
        <taxon>Eukaryota</taxon>
        <taxon>Viridiplantae</taxon>
        <taxon>Streptophyta</taxon>
        <taxon>Embryophyta</taxon>
        <taxon>Tracheophyta</taxon>
        <taxon>Spermatophyta</taxon>
        <taxon>Magnoliopsida</taxon>
        <taxon>Liliopsida</taxon>
        <taxon>Zingiberales</taxon>
        <taxon>Musaceae</taxon>
        <taxon>Ensete</taxon>
    </lineage>
</organism>
<proteinExistence type="predicted"/>
<accession>A0AAV8PE22</accession>